<evidence type="ECO:0000313" key="5">
    <source>
        <dbReference type="EMBL" id="KAF7298621.1"/>
    </source>
</evidence>
<dbReference type="RefSeq" id="XP_037218009.1">
    <property type="nucleotide sequence ID" value="XM_037364767.1"/>
</dbReference>
<dbReference type="Proteomes" id="UP000636479">
    <property type="component" value="Unassembled WGS sequence"/>
</dbReference>
<gene>
    <name evidence="5" type="ORF">MIND_00809200</name>
</gene>
<dbReference type="InterPro" id="IPR051164">
    <property type="entry name" value="NmrA-like_oxidored"/>
</dbReference>
<comment type="caution">
    <text evidence="5">The sequence shown here is derived from an EMBL/GenBank/DDBJ whole genome shotgun (WGS) entry which is preliminary data.</text>
</comment>
<evidence type="ECO:0000259" key="4">
    <source>
        <dbReference type="Pfam" id="PF05368"/>
    </source>
</evidence>
<dbReference type="Pfam" id="PF05368">
    <property type="entry name" value="NmrA"/>
    <property type="match status" value="1"/>
</dbReference>
<evidence type="ECO:0000313" key="6">
    <source>
        <dbReference type="Proteomes" id="UP000636479"/>
    </source>
</evidence>
<comment type="similarity">
    <text evidence="1">Belongs to the NmrA-type oxidoreductase family.</text>
</comment>
<dbReference type="GO" id="GO:0016491">
    <property type="term" value="F:oxidoreductase activity"/>
    <property type="evidence" value="ECO:0007669"/>
    <property type="project" value="UniProtKB-KW"/>
</dbReference>
<keyword evidence="3" id="KW-0560">Oxidoreductase</keyword>
<dbReference type="OrthoDB" id="300709at2759"/>
<dbReference type="Gene3D" id="3.90.25.10">
    <property type="entry name" value="UDP-galactose 4-epimerase, domain 1"/>
    <property type="match status" value="1"/>
</dbReference>
<evidence type="ECO:0000256" key="2">
    <source>
        <dbReference type="ARBA" id="ARBA00022857"/>
    </source>
</evidence>
<name>A0A8H6W0K3_9AGAR</name>
<evidence type="ECO:0000256" key="3">
    <source>
        <dbReference type="ARBA" id="ARBA00023002"/>
    </source>
</evidence>
<dbReference type="EMBL" id="JACAZF010000007">
    <property type="protein sequence ID" value="KAF7298621.1"/>
    <property type="molecule type" value="Genomic_DNA"/>
</dbReference>
<dbReference type="PANTHER" id="PTHR42748">
    <property type="entry name" value="NITROGEN METABOLITE REPRESSION PROTEIN NMRA FAMILY MEMBER"/>
    <property type="match status" value="1"/>
</dbReference>
<dbReference type="AlphaFoldDB" id="A0A8H6W0K3"/>
<keyword evidence="2" id="KW-0521">NADP</keyword>
<feature type="domain" description="NmrA-like" evidence="4">
    <location>
        <begin position="11"/>
        <end position="315"/>
    </location>
</feature>
<organism evidence="5 6">
    <name type="scientific">Mycena indigotica</name>
    <dbReference type="NCBI Taxonomy" id="2126181"/>
    <lineage>
        <taxon>Eukaryota</taxon>
        <taxon>Fungi</taxon>
        <taxon>Dikarya</taxon>
        <taxon>Basidiomycota</taxon>
        <taxon>Agaricomycotina</taxon>
        <taxon>Agaricomycetes</taxon>
        <taxon>Agaricomycetidae</taxon>
        <taxon>Agaricales</taxon>
        <taxon>Marasmiineae</taxon>
        <taxon>Mycenaceae</taxon>
        <taxon>Mycena</taxon>
    </lineage>
</organism>
<dbReference type="GeneID" id="59347283"/>
<dbReference type="InterPro" id="IPR008030">
    <property type="entry name" value="NmrA-like"/>
</dbReference>
<protein>
    <submittedName>
        <fullName evidence="5">NmrA domain-containing protein</fullName>
    </submittedName>
</protein>
<dbReference type="InterPro" id="IPR036291">
    <property type="entry name" value="NAD(P)-bd_dom_sf"/>
</dbReference>
<proteinExistence type="inferred from homology"/>
<dbReference type="PANTHER" id="PTHR42748:SF30">
    <property type="entry name" value="NMRA-LIKE DOMAIN-CONTAINING PROTEIN"/>
    <property type="match status" value="1"/>
</dbReference>
<reference evidence="5" key="1">
    <citation type="submission" date="2020-05" db="EMBL/GenBank/DDBJ databases">
        <title>Mycena genomes resolve the evolution of fungal bioluminescence.</title>
        <authorList>
            <person name="Tsai I.J."/>
        </authorList>
    </citation>
    <scope>NUCLEOTIDE SEQUENCE</scope>
    <source>
        <strain evidence="5">171206Taipei</strain>
    </source>
</reference>
<dbReference type="SUPFAM" id="SSF51735">
    <property type="entry name" value="NAD(P)-binding Rossmann-fold domains"/>
    <property type="match status" value="1"/>
</dbReference>
<evidence type="ECO:0000256" key="1">
    <source>
        <dbReference type="ARBA" id="ARBA00006328"/>
    </source>
</evidence>
<dbReference type="Gene3D" id="3.40.50.720">
    <property type="entry name" value="NAD(P)-binding Rossmann-like Domain"/>
    <property type="match status" value="1"/>
</dbReference>
<keyword evidence="6" id="KW-1185">Reference proteome</keyword>
<accession>A0A8H6W0K3</accession>
<dbReference type="GO" id="GO:0005634">
    <property type="term" value="C:nucleus"/>
    <property type="evidence" value="ECO:0007669"/>
    <property type="project" value="TreeGrafter"/>
</dbReference>
<sequence>MTISPSPSAPLVAVVGATGLQGGSLVAALAGSSKPYRVRGFTRDASKPAAEALKARGVEVVAANFVLGNEAAARSAFEGADYAFLVTNFWEHFDLDREIAEGRLLIDAARAAPSMRGIIWSGLLSPREVSNGKYTSMLHYEGKATITKYGLAVTAGTPVGFVVVPAAFYMANFLATVDALRMVRPVAGKPGEFRIEWDMKKDRKMELIDVEKDYGEFVVRRVIEPEVFPHGQEVNTRGEALTPEEIAKAISQGTGKNVVYNEITPEEWKRRLLEGGVPELLAEDTIQTFAYFSEFGVYAHKSLASAEGIRLHTFAEFVQRSNWDEVFA</sequence>